<keyword evidence="2" id="KW-1185">Reference proteome</keyword>
<evidence type="ECO:0000313" key="2">
    <source>
        <dbReference type="Proteomes" id="UP000325081"/>
    </source>
</evidence>
<dbReference type="EMBL" id="BKCP01005461">
    <property type="protein sequence ID" value="GER38235.1"/>
    <property type="molecule type" value="Genomic_DNA"/>
</dbReference>
<gene>
    <name evidence="1" type="ORF">STAS_14713</name>
</gene>
<comment type="caution">
    <text evidence="1">The sequence shown here is derived from an EMBL/GenBank/DDBJ whole genome shotgun (WGS) entry which is preliminary data.</text>
</comment>
<dbReference type="AlphaFoldDB" id="A0A5A7PZD3"/>
<organism evidence="1 2">
    <name type="scientific">Striga asiatica</name>
    <name type="common">Asiatic witchweed</name>
    <name type="synonym">Buchnera asiatica</name>
    <dbReference type="NCBI Taxonomy" id="4170"/>
    <lineage>
        <taxon>Eukaryota</taxon>
        <taxon>Viridiplantae</taxon>
        <taxon>Streptophyta</taxon>
        <taxon>Embryophyta</taxon>
        <taxon>Tracheophyta</taxon>
        <taxon>Spermatophyta</taxon>
        <taxon>Magnoliopsida</taxon>
        <taxon>eudicotyledons</taxon>
        <taxon>Gunneridae</taxon>
        <taxon>Pentapetalae</taxon>
        <taxon>asterids</taxon>
        <taxon>lamiids</taxon>
        <taxon>Lamiales</taxon>
        <taxon>Orobanchaceae</taxon>
        <taxon>Buchnereae</taxon>
        <taxon>Striga</taxon>
    </lineage>
</organism>
<protein>
    <submittedName>
        <fullName evidence="1">Integration host factor subunit beta</fullName>
    </submittedName>
</protein>
<sequence length="125" mass="14266">MNSPLARPRTDVLPSLCKQPRQRRTITFRPCSGLPRSCLCSTKGWTKPIFLLSFLGLGSLWKGRLSRLNDRVEWVAYLVYPQRAVANLSFWASTEIVIRSPKYGNRTPSPEKEIPTFRPVANLSF</sequence>
<proteinExistence type="predicted"/>
<reference evidence="2" key="1">
    <citation type="journal article" date="2019" name="Curr. Biol.">
        <title>Genome Sequence of Striga asiatica Provides Insight into the Evolution of Plant Parasitism.</title>
        <authorList>
            <person name="Yoshida S."/>
            <person name="Kim S."/>
            <person name="Wafula E.K."/>
            <person name="Tanskanen J."/>
            <person name="Kim Y.M."/>
            <person name="Honaas L."/>
            <person name="Yang Z."/>
            <person name="Spallek T."/>
            <person name="Conn C.E."/>
            <person name="Ichihashi Y."/>
            <person name="Cheong K."/>
            <person name="Cui S."/>
            <person name="Der J.P."/>
            <person name="Gundlach H."/>
            <person name="Jiao Y."/>
            <person name="Hori C."/>
            <person name="Ishida J.K."/>
            <person name="Kasahara H."/>
            <person name="Kiba T."/>
            <person name="Kim M.S."/>
            <person name="Koo N."/>
            <person name="Laohavisit A."/>
            <person name="Lee Y.H."/>
            <person name="Lumba S."/>
            <person name="McCourt P."/>
            <person name="Mortimer J.C."/>
            <person name="Mutuku J.M."/>
            <person name="Nomura T."/>
            <person name="Sasaki-Sekimoto Y."/>
            <person name="Seto Y."/>
            <person name="Wang Y."/>
            <person name="Wakatake T."/>
            <person name="Sakakibara H."/>
            <person name="Demura T."/>
            <person name="Yamaguchi S."/>
            <person name="Yoneyama K."/>
            <person name="Manabe R.I."/>
            <person name="Nelson D.C."/>
            <person name="Schulman A.H."/>
            <person name="Timko M.P."/>
            <person name="dePamphilis C.W."/>
            <person name="Choi D."/>
            <person name="Shirasu K."/>
        </authorList>
    </citation>
    <scope>NUCLEOTIDE SEQUENCE [LARGE SCALE GENOMIC DNA]</scope>
    <source>
        <strain evidence="2">cv. UVA1</strain>
    </source>
</reference>
<evidence type="ECO:0000313" key="1">
    <source>
        <dbReference type="EMBL" id="GER38235.1"/>
    </source>
</evidence>
<name>A0A5A7PZD3_STRAF</name>
<accession>A0A5A7PZD3</accession>
<dbReference type="Proteomes" id="UP000325081">
    <property type="component" value="Unassembled WGS sequence"/>
</dbReference>